<evidence type="ECO:0000313" key="2">
    <source>
        <dbReference type="EMBL" id="ASK78974.1"/>
    </source>
</evidence>
<dbReference type="Proteomes" id="UP000242175">
    <property type="component" value="Chromosome small"/>
</dbReference>
<protein>
    <submittedName>
        <fullName evidence="2">Uncharacterized protein</fullName>
    </submittedName>
</protein>
<organism evidence="2 3">
    <name type="scientific">Paraphotobacterium marinum</name>
    <dbReference type="NCBI Taxonomy" id="1755811"/>
    <lineage>
        <taxon>Bacteria</taxon>
        <taxon>Pseudomonadati</taxon>
        <taxon>Pseudomonadota</taxon>
        <taxon>Gammaproteobacteria</taxon>
        <taxon>Vibrionales</taxon>
        <taxon>Vibrionaceae</taxon>
        <taxon>Paraphotobacterium</taxon>
    </lineage>
</organism>
<dbReference type="GO" id="GO:0016020">
    <property type="term" value="C:membrane"/>
    <property type="evidence" value="ECO:0007669"/>
    <property type="project" value="InterPro"/>
</dbReference>
<gene>
    <name evidence="2" type="ORF">CF386_07860</name>
</gene>
<dbReference type="KEGG" id="pmai:CF386_07860"/>
<evidence type="ECO:0000256" key="1">
    <source>
        <dbReference type="SAM" id="Phobius"/>
    </source>
</evidence>
<reference evidence="2 3" key="1">
    <citation type="journal article" date="2016" name="Int. J. Syst. Evol. Microbiol.">
        <title>Paraphotobacterium marinum gen. nov., sp. nov., a member of the family Vibrionaceae, isolated from surface seawater.</title>
        <authorList>
            <person name="Huang Z."/>
            <person name="Dong C."/>
            <person name="Shao Z."/>
        </authorList>
    </citation>
    <scope>NUCLEOTIDE SEQUENCE [LARGE SCALE GENOMIC DNA]</scope>
    <source>
        <strain evidence="2 3">NSCS20N07D</strain>
    </source>
</reference>
<keyword evidence="1" id="KW-1133">Transmembrane helix</keyword>
<evidence type="ECO:0000313" key="3">
    <source>
        <dbReference type="Proteomes" id="UP000242175"/>
    </source>
</evidence>
<dbReference type="EMBL" id="CP022356">
    <property type="protein sequence ID" value="ASK78974.1"/>
    <property type="molecule type" value="Genomic_DNA"/>
</dbReference>
<accession>A0A220VF05</accession>
<sequence>MDIFDISSTIRTQEFLDSFQVILVVMGLTLVADAWQISIISILRSMKIVKIPTFITMIGYWLIGIPVSYALMTFFGVVGVWSGICLGLLVTSILLYLNYHKSTVNLKLCHKQETEALI</sequence>
<dbReference type="Pfam" id="PF01554">
    <property type="entry name" value="MatE"/>
    <property type="match status" value="1"/>
</dbReference>
<dbReference type="GO" id="GO:0015297">
    <property type="term" value="F:antiporter activity"/>
    <property type="evidence" value="ECO:0007669"/>
    <property type="project" value="InterPro"/>
</dbReference>
<dbReference type="GO" id="GO:0042910">
    <property type="term" value="F:xenobiotic transmembrane transporter activity"/>
    <property type="evidence" value="ECO:0007669"/>
    <property type="project" value="InterPro"/>
</dbReference>
<dbReference type="AlphaFoldDB" id="A0A220VF05"/>
<dbReference type="InterPro" id="IPR002528">
    <property type="entry name" value="MATE_fam"/>
</dbReference>
<keyword evidence="1" id="KW-0472">Membrane</keyword>
<dbReference type="RefSeq" id="WP_089073882.1">
    <property type="nucleotide sequence ID" value="NZ_CP022356.1"/>
</dbReference>
<feature type="transmembrane region" description="Helical" evidence="1">
    <location>
        <begin position="20"/>
        <end position="42"/>
    </location>
</feature>
<feature type="transmembrane region" description="Helical" evidence="1">
    <location>
        <begin position="78"/>
        <end position="97"/>
    </location>
</feature>
<name>A0A220VF05_9GAMM</name>
<keyword evidence="1" id="KW-0812">Transmembrane</keyword>
<feature type="transmembrane region" description="Helical" evidence="1">
    <location>
        <begin position="54"/>
        <end position="72"/>
    </location>
</feature>
<dbReference type="OrthoDB" id="9780160at2"/>
<proteinExistence type="predicted"/>
<keyword evidence="3" id="KW-1185">Reference proteome</keyword>